<feature type="domain" description="RRM" evidence="4">
    <location>
        <begin position="44"/>
        <end position="109"/>
    </location>
</feature>
<dbReference type="Gene3D" id="6.10.250.1770">
    <property type="match status" value="1"/>
</dbReference>
<evidence type="ECO:0000313" key="5">
    <source>
        <dbReference type="EMBL" id="KIM29586.1"/>
    </source>
</evidence>
<reference evidence="6" key="2">
    <citation type="submission" date="2015-01" db="EMBL/GenBank/DDBJ databases">
        <title>Evolutionary Origins and Diversification of the Mycorrhizal Mutualists.</title>
        <authorList>
            <consortium name="DOE Joint Genome Institute"/>
            <consortium name="Mycorrhizal Genomics Consortium"/>
            <person name="Kohler A."/>
            <person name="Kuo A."/>
            <person name="Nagy L.G."/>
            <person name="Floudas D."/>
            <person name="Copeland A."/>
            <person name="Barry K.W."/>
            <person name="Cichocki N."/>
            <person name="Veneault-Fourrey C."/>
            <person name="LaButti K."/>
            <person name="Lindquist E.A."/>
            <person name="Lipzen A."/>
            <person name="Lundell T."/>
            <person name="Morin E."/>
            <person name="Murat C."/>
            <person name="Riley R."/>
            <person name="Ohm R."/>
            <person name="Sun H."/>
            <person name="Tunlid A."/>
            <person name="Henrissat B."/>
            <person name="Grigoriev I.V."/>
            <person name="Hibbett D.S."/>
            <person name="Martin F."/>
        </authorList>
    </citation>
    <scope>NUCLEOTIDE SEQUENCE [LARGE SCALE GENOMIC DNA]</scope>
    <source>
        <strain evidence="6">MAFF 305830</strain>
    </source>
</reference>
<dbReference type="InterPro" id="IPR035979">
    <property type="entry name" value="RBD_domain_sf"/>
</dbReference>
<dbReference type="GO" id="GO:0000028">
    <property type="term" value="P:ribosomal small subunit assembly"/>
    <property type="evidence" value="ECO:0007669"/>
    <property type="project" value="TreeGrafter"/>
</dbReference>
<feature type="compositionally biased region" description="Acidic residues" evidence="3">
    <location>
        <begin position="85"/>
        <end position="111"/>
    </location>
</feature>
<dbReference type="GO" id="GO:0032545">
    <property type="term" value="C:CURI complex"/>
    <property type="evidence" value="ECO:0007669"/>
    <property type="project" value="TreeGrafter"/>
</dbReference>
<dbReference type="InterPro" id="IPR040447">
    <property type="entry name" value="RRM_Rrp7"/>
</dbReference>
<dbReference type="InterPro" id="IPR000504">
    <property type="entry name" value="RRM_dom"/>
</dbReference>
<protein>
    <recommendedName>
        <fullName evidence="4">RRM domain-containing protein</fullName>
    </recommendedName>
</protein>
<dbReference type="GO" id="GO:0003723">
    <property type="term" value="F:RNA binding"/>
    <property type="evidence" value="ECO:0007669"/>
    <property type="project" value="UniProtKB-UniRule"/>
</dbReference>
<evidence type="ECO:0000313" key="6">
    <source>
        <dbReference type="Proteomes" id="UP000054097"/>
    </source>
</evidence>
<sequence>MQKLSDFGVLPIAYTPQVIHYLYIRAHITKSKAGAAIDEFPPNRTLFVVNIPPDATERELITLFSKPGTVERVAFAGHDRVEGFVDEETSDEEAAESLNMEEMEINDDGDDSPSRKKKNEKPKAAIPKIIPLPTVSLRHLRRTGSIGHLIFTSPQGLASVLSLPESALPLTWPKFKAASAAEPSGLAHYLAKYRSLRPALSAVKEHADSSMEVYEHKQALANRNTSKYRKGDAIVDEDGFTLVTRGGAYGQTLGGGVGVASKKFTQEIASGKRNRKKKSSKKDGFYAFQVREKKIQEQISLKKKFDAERSKVEKAKQGRKFRPY</sequence>
<reference evidence="5 6" key="1">
    <citation type="submission" date="2014-04" db="EMBL/GenBank/DDBJ databases">
        <authorList>
            <consortium name="DOE Joint Genome Institute"/>
            <person name="Kuo A."/>
            <person name="Zuccaro A."/>
            <person name="Kohler A."/>
            <person name="Nagy L.G."/>
            <person name="Floudas D."/>
            <person name="Copeland A."/>
            <person name="Barry K.W."/>
            <person name="Cichocki N."/>
            <person name="Veneault-Fourrey C."/>
            <person name="LaButti K."/>
            <person name="Lindquist E.A."/>
            <person name="Lipzen A."/>
            <person name="Lundell T."/>
            <person name="Morin E."/>
            <person name="Murat C."/>
            <person name="Sun H."/>
            <person name="Tunlid A."/>
            <person name="Henrissat B."/>
            <person name="Grigoriev I.V."/>
            <person name="Hibbett D.S."/>
            <person name="Martin F."/>
            <person name="Nordberg H.P."/>
            <person name="Cantor M.N."/>
            <person name="Hua S.X."/>
        </authorList>
    </citation>
    <scope>NUCLEOTIDE SEQUENCE [LARGE SCALE GENOMIC DNA]</scope>
    <source>
        <strain evidence="5 6">MAFF 305830</strain>
    </source>
</reference>
<evidence type="ECO:0000256" key="3">
    <source>
        <dbReference type="SAM" id="MobiDB-lite"/>
    </source>
</evidence>
<dbReference type="OrthoDB" id="5390at2759"/>
<dbReference type="InterPro" id="IPR012677">
    <property type="entry name" value="Nucleotide-bd_a/b_plait_sf"/>
</dbReference>
<evidence type="ECO:0000256" key="2">
    <source>
        <dbReference type="PROSITE-ProRule" id="PRU00176"/>
    </source>
</evidence>
<name>A0A0C3BDU2_SERVB</name>
<organism evidence="5 6">
    <name type="scientific">Serendipita vermifera MAFF 305830</name>
    <dbReference type="NCBI Taxonomy" id="933852"/>
    <lineage>
        <taxon>Eukaryota</taxon>
        <taxon>Fungi</taxon>
        <taxon>Dikarya</taxon>
        <taxon>Basidiomycota</taxon>
        <taxon>Agaricomycotina</taxon>
        <taxon>Agaricomycetes</taxon>
        <taxon>Sebacinales</taxon>
        <taxon>Serendipitaceae</taxon>
        <taxon>Serendipita</taxon>
    </lineage>
</organism>
<keyword evidence="2" id="KW-0694">RNA-binding</keyword>
<dbReference type="Proteomes" id="UP000054097">
    <property type="component" value="Unassembled WGS sequence"/>
</dbReference>
<dbReference type="SUPFAM" id="SSF54928">
    <property type="entry name" value="RNA-binding domain, RBD"/>
    <property type="match status" value="1"/>
</dbReference>
<dbReference type="GO" id="GO:0006364">
    <property type="term" value="P:rRNA processing"/>
    <property type="evidence" value="ECO:0007669"/>
    <property type="project" value="TreeGrafter"/>
</dbReference>
<dbReference type="Pfam" id="PF17799">
    <property type="entry name" value="RRM_Rrp7"/>
    <property type="match status" value="1"/>
</dbReference>
<dbReference type="AlphaFoldDB" id="A0A0C3BDU2"/>
<dbReference type="PANTHER" id="PTHR13191">
    <property type="entry name" value="RIBOSOMAL RNA PROCESSING PROTEIN 7-RELATED"/>
    <property type="match status" value="1"/>
</dbReference>
<evidence type="ECO:0000259" key="4">
    <source>
        <dbReference type="PROSITE" id="PS50102"/>
    </source>
</evidence>
<dbReference type="PANTHER" id="PTHR13191:SF0">
    <property type="entry name" value="RIBOSOMAL RNA-PROCESSING PROTEIN 7 HOMOLOG A-RELATED"/>
    <property type="match status" value="1"/>
</dbReference>
<dbReference type="STRING" id="933852.A0A0C3BDU2"/>
<feature type="region of interest" description="Disordered" evidence="3">
    <location>
        <begin position="85"/>
        <end position="125"/>
    </location>
</feature>
<dbReference type="GO" id="GO:0034456">
    <property type="term" value="C:UTP-C complex"/>
    <property type="evidence" value="ECO:0007669"/>
    <property type="project" value="TreeGrafter"/>
</dbReference>
<dbReference type="InterPro" id="IPR040446">
    <property type="entry name" value="RRP7"/>
</dbReference>
<dbReference type="EMBL" id="KN824288">
    <property type="protein sequence ID" value="KIM29586.1"/>
    <property type="molecule type" value="Genomic_DNA"/>
</dbReference>
<comment type="similarity">
    <text evidence="1">Belongs to the RRP7 family.</text>
</comment>
<proteinExistence type="inferred from homology"/>
<gene>
    <name evidence="5" type="ORF">M408DRAFT_67981</name>
</gene>
<dbReference type="PROSITE" id="PS50102">
    <property type="entry name" value="RRM"/>
    <property type="match status" value="1"/>
</dbReference>
<dbReference type="HOGENOM" id="CLU_036234_0_0_1"/>
<dbReference type="Gene3D" id="3.30.70.330">
    <property type="match status" value="1"/>
</dbReference>
<evidence type="ECO:0000256" key="1">
    <source>
        <dbReference type="ARBA" id="ARBA00006110"/>
    </source>
</evidence>
<dbReference type="Pfam" id="PF12923">
    <property type="entry name" value="RRP7"/>
    <property type="match status" value="1"/>
</dbReference>
<dbReference type="InterPro" id="IPR024326">
    <property type="entry name" value="RRP7_C"/>
</dbReference>
<keyword evidence="6" id="KW-1185">Reference proteome</keyword>
<accession>A0A0C3BDU2</accession>